<dbReference type="Proteomes" id="UP000326458">
    <property type="component" value="Unassembled WGS sequence"/>
</dbReference>
<dbReference type="GO" id="GO:0006412">
    <property type="term" value="P:translation"/>
    <property type="evidence" value="ECO:0007669"/>
    <property type="project" value="InterPro"/>
</dbReference>
<accession>A0A5N3W5N8</accession>
<protein>
    <recommendedName>
        <fullName evidence="1">Large ribosomal subunit protein uL29</fullName>
    </recommendedName>
</protein>
<dbReference type="Gene3D" id="1.10.287.310">
    <property type="match status" value="1"/>
</dbReference>
<name>A0A5N3W5N8_MUNMU</name>
<keyword evidence="3" id="KW-1185">Reference proteome</keyword>
<dbReference type="PANTHER" id="PTHR45722:SF2">
    <property type="entry name" value="LARGE RIBOSOMAL SUBUNIT PROTEIN UL29-RELATED"/>
    <property type="match status" value="1"/>
</dbReference>
<dbReference type="EMBL" id="VCEA01000001">
    <property type="protein sequence ID" value="KAB0356804.1"/>
    <property type="molecule type" value="Genomic_DNA"/>
</dbReference>
<dbReference type="GO" id="GO:0000463">
    <property type="term" value="P:maturation of LSU-rRNA from tricistronic rRNA transcript (SSU-rRNA, 5.8S rRNA, LSU-rRNA)"/>
    <property type="evidence" value="ECO:0007669"/>
    <property type="project" value="InterPro"/>
</dbReference>
<dbReference type="GO" id="GO:0003735">
    <property type="term" value="F:structural constituent of ribosome"/>
    <property type="evidence" value="ECO:0007669"/>
    <property type="project" value="InterPro"/>
</dbReference>
<comment type="caution">
    <text evidence="2">The sequence shown here is derived from an EMBL/GenBank/DDBJ whole genome shotgun (WGS) entry which is preliminary data.</text>
</comment>
<organism evidence="2 3">
    <name type="scientific">Muntiacus muntjak</name>
    <name type="common">Barking deer</name>
    <name type="synonym">Indian muntjac</name>
    <dbReference type="NCBI Taxonomy" id="9888"/>
    <lineage>
        <taxon>Eukaryota</taxon>
        <taxon>Metazoa</taxon>
        <taxon>Chordata</taxon>
        <taxon>Craniata</taxon>
        <taxon>Vertebrata</taxon>
        <taxon>Euteleostomi</taxon>
        <taxon>Mammalia</taxon>
        <taxon>Eutheria</taxon>
        <taxon>Laurasiatheria</taxon>
        <taxon>Artiodactyla</taxon>
        <taxon>Ruminantia</taxon>
        <taxon>Pecora</taxon>
        <taxon>Cervidae</taxon>
        <taxon>Muntiacinae</taxon>
        <taxon>Muntiacus</taxon>
    </lineage>
</organism>
<reference evidence="2 3" key="1">
    <citation type="submission" date="2019-06" db="EMBL/GenBank/DDBJ databases">
        <title>Discovery of a novel chromosome fission-fusion reversal in muntjac.</title>
        <authorList>
            <person name="Mudd A.B."/>
            <person name="Bredeson J.V."/>
            <person name="Baum R."/>
            <person name="Hockemeyer D."/>
            <person name="Rokhsar D.S."/>
        </authorList>
    </citation>
    <scope>NUCLEOTIDE SEQUENCE [LARGE SCALE GENOMIC DNA]</scope>
    <source>
        <strain evidence="2">UTSW_UCB_Mm</strain>
        <tissue evidence="2">Fibroblast cell line</tissue>
    </source>
</reference>
<gene>
    <name evidence="2" type="ORF">FD754_000960</name>
</gene>
<dbReference type="AlphaFoldDB" id="A0A5N3W5N8"/>
<dbReference type="GO" id="GO:0003729">
    <property type="term" value="F:mRNA binding"/>
    <property type="evidence" value="ECO:0007669"/>
    <property type="project" value="TreeGrafter"/>
</dbReference>
<dbReference type="InterPro" id="IPR036049">
    <property type="entry name" value="Ribosomal_uL29_sf"/>
</dbReference>
<evidence type="ECO:0000313" key="3">
    <source>
        <dbReference type="Proteomes" id="UP000326458"/>
    </source>
</evidence>
<dbReference type="PANTHER" id="PTHR45722">
    <property type="entry name" value="60S RIBOSOMAL PROTEIN L35"/>
    <property type="match status" value="1"/>
</dbReference>
<dbReference type="GO" id="GO:0022625">
    <property type="term" value="C:cytosolic large ribosomal subunit"/>
    <property type="evidence" value="ECO:0007669"/>
    <property type="project" value="InterPro"/>
</dbReference>
<sequence>MAKIKVLRPWQQGEAAETTEHLKVALSQLRVTKAKGGEASRLSKTRAASKSTAYVPTAISQTQKENLRKFSKKHKSWICAMHHRFNKQERT</sequence>
<proteinExistence type="predicted"/>
<dbReference type="InterPro" id="IPR045059">
    <property type="entry name" value="Ribosomal_uL29_euk"/>
</dbReference>
<evidence type="ECO:0000256" key="1">
    <source>
        <dbReference type="ARBA" id="ARBA00035204"/>
    </source>
</evidence>
<dbReference type="SUPFAM" id="SSF46561">
    <property type="entry name" value="Ribosomal protein L29 (L29p)"/>
    <property type="match status" value="1"/>
</dbReference>
<evidence type="ECO:0000313" key="2">
    <source>
        <dbReference type="EMBL" id="KAB0356804.1"/>
    </source>
</evidence>